<keyword evidence="12" id="KW-0175">Coiled coil</keyword>
<dbReference type="CDD" id="cd00156">
    <property type="entry name" value="REC"/>
    <property type="match status" value="1"/>
</dbReference>
<dbReference type="CDD" id="cd00082">
    <property type="entry name" value="HisKA"/>
    <property type="match status" value="1"/>
</dbReference>
<dbReference type="AlphaFoldDB" id="F3YXI5"/>
<feature type="coiled-coil region" evidence="12">
    <location>
        <begin position="127"/>
        <end position="186"/>
    </location>
</feature>
<dbReference type="InterPro" id="IPR001789">
    <property type="entry name" value="Sig_transdc_resp-reg_receiver"/>
</dbReference>
<evidence type="ECO:0000313" key="15">
    <source>
        <dbReference type="EMBL" id="EGJ51762.1"/>
    </source>
</evidence>
<dbReference type="SMART" id="SM00388">
    <property type="entry name" value="HisKA"/>
    <property type="match status" value="1"/>
</dbReference>
<dbReference type="Gene3D" id="3.30.565.10">
    <property type="entry name" value="Histidine kinase-like ATPase, C-terminal domain"/>
    <property type="match status" value="1"/>
</dbReference>
<sequence>MDRLLIRVLLVEDDEDDYILTKDLLSDMEGHRHEVVWARTCEEALPALASGGIDVCLLDYYLGKRTGLDLLKEVGQWRDCPPVILLTGLGDRDLDCAALEAGAADYLVKGQFSTQLLERSIRYSMARKRIESQLRILNEELEARVQERTAKLRDEIDARTLAEQALRQAKAEAEAASQAKSEFLAKMSHEIRTPINGVIGMAELALRASREPRILEYLGLIKTSGTQLLRIINDILNLSKIEAGKVELEARPFDLRGDLEDTLATLAPSVQAKSLRLVHTVDGDIPAHLVGDSARLRQVITNLVGNAVKYTHKGLITLSVRLADEAADQSGGMRLLFQVRDSGIGIPQDKLADIFESFTQVNSPEMINSAGTGLGLAISRHYVELMDGRIWAESEPGTGSIFFFTALFGQSEEEAEPAEEPMPLSPRLRPCKVLLAEDNEINRLVALDLLRMRGHTVTAVKNGLEALEALRHEPFSLVLMDVRMPWMDGIEATKRIRAGEAGDPRVPIVALTAYALDGDRERFLAAGMDDYLSKPIDMEKLDRVIDRLQ</sequence>
<organism evidence="15 16">
    <name type="scientific">Desulfocurvibacter africanus subsp. africanus str. Walvis Bay</name>
    <dbReference type="NCBI Taxonomy" id="690850"/>
    <lineage>
        <taxon>Bacteria</taxon>
        <taxon>Pseudomonadati</taxon>
        <taxon>Thermodesulfobacteriota</taxon>
        <taxon>Desulfovibrionia</taxon>
        <taxon>Desulfovibrionales</taxon>
        <taxon>Desulfovibrionaceae</taxon>
        <taxon>Desulfocurvibacter</taxon>
    </lineage>
</organism>
<evidence type="ECO:0000256" key="11">
    <source>
        <dbReference type="PROSITE-ProRule" id="PRU00169"/>
    </source>
</evidence>
<dbReference type="FunFam" id="1.10.287.130:FF:000002">
    <property type="entry name" value="Two-component osmosensing histidine kinase"/>
    <property type="match status" value="1"/>
</dbReference>
<keyword evidence="6 15" id="KW-0418">Kinase</keyword>
<accession>F3YXI5</accession>
<reference evidence="15 16" key="1">
    <citation type="journal article" date="2011" name="J. Bacteriol.">
        <title>Genome sequence of the mercury-methylating and pleomorphic Desulfovibrio africanus Strain Walvis Bay.</title>
        <authorList>
            <person name="Brown S.D."/>
            <person name="Wall J.D."/>
            <person name="Kucken A.M."/>
            <person name="Gilmour C.C."/>
            <person name="Podar M."/>
            <person name="Brandt C.C."/>
            <person name="Teshima H."/>
            <person name="Detter J.C."/>
            <person name="Han C.S."/>
            <person name="Land M.L."/>
            <person name="Lucas S."/>
            <person name="Han J."/>
            <person name="Pennacchio L."/>
            <person name="Nolan M."/>
            <person name="Pitluck S."/>
            <person name="Woyke T."/>
            <person name="Goodwin L."/>
            <person name="Palumbo A.V."/>
            <person name="Elias D.A."/>
        </authorList>
    </citation>
    <scope>NUCLEOTIDE SEQUENCE [LARGE SCALE GENOMIC DNA]</scope>
    <source>
        <strain evidence="15 16">Walvis Bay</strain>
    </source>
</reference>
<evidence type="ECO:0000256" key="3">
    <source>
        <dbReference type="ARBA" id="ARBA00022553"/>
    </source>
</evidence>
<dbReference type="Pfam" id="PF00072">
    <property type="entry name" value="Response_reg"/>
    <property type="match status" value="2"/>
</dbReference>
<evidence type="ECO:0000259" key="14">
    <source>
        <dbReference type="PROSITE" id="PS50110"/>
    </source>
</evidence>
<dbReference type="SMART" id="SM00387">
    <property type="entry name" value="HATPase_c"/>
    <property type="match status" value="1"/>
</dbReference>
<feature type="modified residue" description="4-aspartylphosphate" evidence="11">
    <location>
        <position position="481"/>
    </location>
</feature>
<feature type="domain" description="Response regulatory" evidence="14">
    <location>
        <begin position="432"/>
        <end position="549"/>
    </location>
</feature>
<evidence type="ECO:0000256" key="1">
    <source>
        <dbReference type="ARBA" id="ARBA00000085"/>
    </source>
</evidence>
<keyword evidence="8" id="KW-0902">Two-component regulatory system</keyword>
<dbReference type="EC" id="2.7.13.3" evidence="2"/>
<dbReference type="SMART" id="SM00448">
    <property type="entry name" value="REC"/>
    <property type="match status" value="2"/>
</dbReference>
<keyword evidence="16" id="KW-1185">Reference proteome</keyword>
<protein>
    <recommendedName>
        <fullName evidence="10">Sensory/regulatory protein RpfC</fullName>
        <ecNumber evidence="2">2.7.13.3</ecNumber>
    </recommendedName>
</protein>
<gene>
    <name evidence="15" type="ORF">Desaf_3478</name>
</gene>
<name>F3YXI5_DESAF</name>
<dbReference type="InterPro" id="IPR003594">
    <property type="entry name" value="HATPase_dom"/>
</dbReference>
<dbReference type="Proteomes" id="UP000007844">
    <property type="component" value="Chromosome"/>
</dbReference>
<dbReference type="CDD" id="cd16922">
    <property type="entry name" value="HATPase_EvgS-ArcB-TorS-like"/>
    <property type="match status" value="1"/>
</dbReference>
<dbReference type="STRING" id="690850.Desaf_3478"/>
<dbReference type="InterPro" id="IPR004358">
    <property type="entry name" value="Sig_transdc_His_kin-like_C"/>
</dbReference>
<dbReference type="eggNOG" id="COG0642">
    <property type="taxonomic scope" value="Bacteria"/>
</dbReference>
<dbReference type="Gene3D" id="3.40.50.2300">
    <property type="match status" value="2"/>
</dbReference>
<evidence type="ECO:0000256" key="7">
    <source>
        <dbReference type="ARBA" id="ARBA00022840"/>
    </source>
</evidence>
<dbReference type="CDD" id="cd17546">
    <property type="entry name" value="REC_hyHK_CKI1_RcsC-like"/>
    <property type="match status" value="1"/>
</dbReference>
<evidence type="ECO:0000256" key="8">
    <source>
        <dbReference type="ARBA" id="ARBA00023012"/>
    </source>
</evidence>
<dbReference type="FunFam" id="3.30.565.10:FF:000010">
    <property type="entry name" value="Sensor histidine kinase RcsC"/>
    <property type="match status" value="1"/>
</dbReference>
<dbReference type="SUPFAM" id="SSF47384">
    <property type="entry name" value="Homodimeric domain of signal transducing histidine kinase"/>
    <property type="match status" value="1"/>
</dbReference>
<keyword evidence="4" id="KW-0808">Transferase</keyword>
<comment type="subunit">
    <text evidence="9">At low DSF concentrations, interacts with RpfF.</text>
</comment>
<evidence type="ECO:0000256" key="6">
    <source>
        <dbReference type="ARBA" id="ARBA00022777"/>
    </source>
</evidence>
<evidence type="ECO:0000256" key="2">
    <source>
        <dbReference type="ARBA" id="ARBA00012438"/>
    </source>
</evidence>
<feature type="domain" description="Response regulatory" evidence="14">
    <location>
        <begin position="7"/>
        <end position="124"/>
    </location>
</feature>
<dbReference type="InterPro" id="IPR005467">
    <property type="entry name" value="His_kinase_dom"/>
</dbReference>
<evidence type="ECO:0000256" key="9">
    <source>
        <dbReference type="ARBA" id="ARBA00064003"/>
    </source>
</evidence>
<dbReference type="PANTHER" id="PTHR45339:SF1">
    <property type="entry name" value="HYBRID SIGNAL TRANSDUCTION HISTIDINE KINASE J"/>
    <property type="match status" value="1"/>
</dbReference>
<keyword evidence="3 11" id="KW-0597">Phosphoprotein</keyword>
<evidence type="ECO:0000259" key="13">
    <source>
        <dbReference type="PROSITE" id="PS50109"/>
    </source>
</evidence>
<dbReference type="PROSITE" id="PS50110">
    <property type="entry name" value="RESPONSE_REGULATORY"/>
    <property type="match status" value="2"/>
</dbReference>
<feature type="modified residue" description="4-aspartylphosphate" evidence="11">
    <location>
        <position position="59"/>
    </location>
</feature>
<dbReference type="Gene3D" id="1.10.287.130">
    <property type="match status" value="1"/>
</dbReference>
<evidence type="ECO:0000313" key="16">
    <source>
        <dbReference type="Proteomes" id="UP000007844"/>
    </source>
</evidence>
<dbReference type="Pfam" id="PF02518">
    <property type="entry name" value="HATPase_c"/>
    <property type="match status" value="1"/>
</dbReference>
<dbReference type="GO" id="GO:0005524">
    <property type="term" value="F:ATP binding"/>
    <property type="evidence" value="ECO:0007669"/>
    <property type="project" value="UniProtKB-KW"/>
</dbReference>
<dbReference type="PROSITE" id="PS50109">
    <property type="entry name" value="HIS_KIN"/>
    <property type="match status" value="1"/>
</dbReference>
<dbReference type="KEGG" id="daf:Desaf_3478"/>
<keyword evidence="7" id="KW-0067">ATP-binding</keyword>
<dbReference type="InterPro" id="IPR011006">
    <property type="entry name" value="CheY-like_superfamily"/>
</dbReference>
<dbReference type="InterPro" id="IPR036097">
    <property type="entry name" value="HisK_dim/P_sf"/>
</dbReference>
<dbReference type="RefSeq" id="WP_014261376.1">
    <property type="nucleotide sequence ID" value="NC_016629.1"/>
</dbReference>
<dbReference type="GO" id="GO:0000155">
    <property type="term" value="F:phosphorelay sensor kinase activity"/>
    <property type="evidence" value="ECO:0007669"/>
    <property type="project" value="InterPro"/>
</dbReference>
<dbReference type="PRINTS" id="PR00344">
    <property type="entry name" value="BCTRLSENSOR"/>
</dbReference>
<proteinExistence type="predicted"/>
<keyword evidence="5" id="KW-0547">Nucleotide-binding</keyword>
<dbReference type="SUPFAM" id="SSF52172">
    <property type="entry name" value="CheY-like"/>
    <property type="match status" value="2"/>
</dbReference>
<dbReference type="InterPro" id="IPR003661">
    <property type="entry name" value="HisK_dim/P_dom"/>
</dbReference>
<dbReference type="EMBL" id="CP003221">
    <property type="protein sequence ID" value="EGJ51762.1"/>
    <property type="molecule type" value="Genomic_DNA"/>
</dbReference>
<dbReference type="HOGENOM" id="CLU_000445_114_15_7"/>
<evidence type="ECO:0000256" key="12">
    <source>
        <dbReference type="SAM" id="Coils"/>
    </source>
</evidence>
<evidence type="ECO:0000256" key="5">
    <source>
        <dbReference type="ARBA" id="ARBA00022741"/>
    </source>
</evidence>
<feature type="domain" description="Histidine kinase" evidence="13">
    <location>
        <begin position="186"/>
        <end position="410"/>
    </location>
</feature>
<comment type="catalytic activity">
    <reaction evidence="1">
        <text>ATP + protein L-histidine = ADP + protein N-phospho-L-histidine.</text>
        <dbReference type="EC" id="2.7.13.3"/>
    </reaction>
</comment>
<dbReference type="Pfam" id="PF00512">
    <property type="entry name" value="HisKA"/>
    <property type="match status" value="1"/>
</dbReference>
<evidence type="ECO:0000256" key="10">
    <source>
        <dbReference type="ARBA" id="ARBA00068150"/>
    </source>
</evidence>
<dbReference type="InterPro" id="IPR036890">
    <property type="entry name" value="HATPase_C_sf"/>
</dbReference>
<dbReference type="SUPFAM" id="SSF55874">
    <property type="entry name" value="ATPase domain of HSP90 chaperone/DNA topoisomerase II/histidine kinase"/>
    <property type="match status" value="1"/>
</dbReference>
<dbReference type="PANTHER" id="PTHR45339">
    <property type="entry name" value="HYBRID SIGNAL TRANSDUCTION HISTIDINE KINASE J"/>
    <property type="match status" value="1"/>
</dbReference>
<evidence type="ECO:0000256" key="4">
    <source>
        <dbReference type="ARBA" id="ARBA00022679"/>
    </source>
</evidence>